<comment type="caution">
    <text evidence="1">The sequence shown here is derived from an EMBL/GenBank/DDBJ whole genome shotgun (WGS) entry which is preliminary data.</text>
</comment>
<accession>A0ACC1HEL8</accession>
<evidence type="ECO:0000313" key="2">
    <source>
        <dbReference type="Proteomes" id="UP001145114"/>
    </source>
</evidence>
<dbReference type="EMBL" id="JAMZIH010006297">
    <property type="protein sequence ID" value="KAJ1674071.1"/>
    <property type="molecule type" value="Genomic_DNA"/>
</dbReference>
<gene>
    <name evidence="1" type="ORF">EV182_004021</name>
</gene>
<proteinExistence type="predicted"/>
<reference evidence="1" key="1">
    <citation type="submission" date="2022-06" db="EMBL/GenBank/DDBJ databases">
        <title>Phylogenomic reconstructions and comparative analyses of Kickxellomycotina fungi.</title>
        <authorList>
            <person name="Reynolds N.K."/>
            <person name="Stajich J.E."/>
            <person name="Barry K."/>
            <person name="Grigoriev I.V."/>
            <person name="Crous P."/>
            <person name="Smith M.E."/>
        </authorList>
    </citation>
    <scope>NUCLEOTIDE SEQUENCE</scope>
    <source>
        <strain evidence="1">RSA 2271</strain>
    </source>
</reference>
<feature type="non-terminal residue" evidence="1">
    <location>
        <position position="1"/>
    </location>
</feature>
<evidence type="ECO:0000313" key="1">
    <source>
        <dbReference type="EMBL" id="KAJ1674071.1"/>
    </source>
</evidence>
<name>A0ACC1HEL8_9FUNG</name>
<protein>
    <submittedName>
        <fullName evidence="1">Uncharacterized protein</fullName>
    </submittedName>
</protein>
<organism evidence="1 2">
    <name type="scientific">Spiromyces aspiralis</name>
    <dbReference type="NCBI Taxonomy" id="68401"/>
    <lineage>
        <taxon>Eukaryota</taxon>
        <taxon>Fungi</taxon>
        <taxon>Fungi incertae sedis</taxon>
        <taxon>Zoopagomycota</taxon>
        <taxon>Kickxellomycotina</taxon>
        <taxon>Kickxellomycetes</taxon>
        <taxon>Kickxellales</taxon>
        <taxon>Kickxellaceae</taxon>
        <taxon>Spiromyces</taxon>
    </lineage>
</organism>
<dbReference type="Proteomes" id="UP001145114">
    <property type="component" value="Unassembled WGS sequence"/>
</dbReference>
<sequence>FKPISKSYGLSDSGLDNEGRTITLEFANFYLVACYVPNAGQKLVRLGFKQDWDRAMNKYLGELEEKKPVIYTGDLNVAHQEIDLARPNQNHRSAGFTNEEREGFTRLLQGIHAPRIDVYRHEHPDARVAAYTFYGYRTRGREKGLGWRLDYFVASEALMSSTHKCLVRHECYGASDHLPLVLYLKKQDAFGDEVSAAVKEGAEKARQVEVDVHEDKK</sequence>
<keyword evidence="2" id="KW-1185">Reference proteome</keyword>